<proteinExistence type="predicted"/>
<dbReference type="AlphaFoldDB" id="A0A2W5F1D9"/>
<name>A0A2W5F1D9_9SPHI</name>
<feature type="non-terminal residue" evidence="2">
    <location>
        <position position="69"/>
    </location>
</feature>
<dbReference type="PROSITE" id="PS51257">
    <property type="entry name" value="PROKAR_LIPOPROTEIN"/>
    <property type="match status" value="1"/>
</dbReference>
<organism evidence="2 3">
    <name type="scientific">Pseudopedobacter saltans</name>
    <dbReference type="NCBI Taxonomy" id="151895"/>
    <lineage>
        <taxon>Bacteria</taxon>
        <taxon>Pseudomonadati</taxon>
        <taxon>Bacteroidota</taxon>
        <taxon>Sphingobacteriia</taxon>
        <taxon>Sphingobacteriales</taxon>
        <taxon>Sphingobacteriaceae</taxon>
        <taxon>Pseudopedobacter</taxon>
    </lineage>
</organism>
<comment type="caution">
    <text evidence="2">The sequence shown here is derived from an EMBL/GenBank/DDBJ whole genome shotgun (WGS) entry which is preliminary data.</text>
</comment>
<feature type="signal peptide" evidence="1">
    <location>
        <begin position="1"/>
        <end position="29"/>
    </location>
</feature>
<evidence type="ECO:0000256" key="1">
    <source>
        <dbReference type="SAM" id="SignalP"/>
    </source>
</evidence>
<evidence type="ECO:0000313" key="3">
    <source>
        <dbReference type="Proteomes" id="UP000249645"/>
    </source>
</evidence>
<keyword evidence="2" id="KW-0449">Lipoprotein</keyword>
<feature type="chain" id="PRO_5016087314" evidence="1">
    <location>
        <begin position="30"/>
        <end position="69"/>
    </location>
</feature>
<dbReference type="Proteomes" id="UP000249645">
    <property type="component" value="Unassembled WGS sequence"/>
</dbReference>
<gene>
    <name evidence="2" type="ORF">DI598_10930</name>
</gene>
<protein>
    <submittedName>
        <fullName evidence="2">SusD/RagB family nutrient-binding outer membrane lipoprotein</fullName>
    </submittedName>
</protein>
<accession>A0A2W5F1D9</accession>
<dbReference type="EMBL" id="QFOI01000191">
    <property type="protein sequence ID" value="PZP47410.1"/>
    <property type="molecule type" value="Genomic_DNA"/>
</dbReference>
<reference evidence="2 3" key="1">
    <citation type="submission" date="2017-11" db="EMBL/GenBank/DDBJ databases">
        <title>Infants hospitalized years apart are colonized by the same room-sourced microbial strains.</title>
        <authorList>
            <person name="Brooks B."/>
            <person name="Olm M.R."/>
            <person name="Firek B.A."/>
            <person name="Baker R."/>
            <person name="Thomas B.C."/>
            <person name="Morowitz M.J."/>
            <person name="Banfield J.F."/>
        </authorList>
    </citation>
    <scope>NUCLEOTIDE SEQUENCE [LARGE SCALE GENOMIC DNA]</scope>
    <source>
        <strain evidence="2">S2_009_000_R2_76</strain>
    </source>
</reference>
<sequence length="69" mass="8084">MTRKKMIMKKLFIKILALVLLSNIFSSCKKTLKDDYLNPDLVTQGSIGNLFTGMLFNNRIHSSYWDYYT</sequence>
<evidence type="ECO:0000313" key="2">
    <source>
        <dbReference type="EMBL" id="PZP47410.1"/>
    </source>
</evidence>
<keyword evidence="1" id="KW-0732">Signal</keyword>